<evidence type="ECO:0000256" key="1">
    <source>
        <dbReference type="ARBA" id="ARBA00001462"/>
    </source>
</evidence>
<dbReference type="InterPro" id="IPR055235">
    <property type="entry name" value="ASD1_cat"/>
</dbReference>
<dbReference type="OrthoDB" id="406864at2759"/>
<dbReference type="InterPro" id="IPR010720">
    <property type="entry name" value="Alpha-L-AF_C"/>
</dbReference>
<dbReference type="EC" id="3.2.1.55" evidence="3"/>
<dbReference type="GO" id="GO:0046556">
    <property type="term" value="F:alpha-L-arabinofuranosidase activity"/>
    <property type="evidence" value="ECO:0007669"/>
    <property type="project" value="UniProtKB-EC"/>
</dbReference>
<keyword evidence="8" id="KW-1185">Reference proteome</keyword>
<dbReference type="PANTHER" id="PTHR31776:SF16">
    <property type="entry name" value="NON-REDUCING END ALPHA-L-ARABINOFURANOSIDASE"/>
    <property type="match status" value="1"/>
</dbReference>
<evidence type="ECO:0000256" key="2">
    <source>
        <dbReference type="ARBA" id="ARBA00007186"/>
    </source>
</evidence>
<keyword evidence="4" id="KW-0732">Signal</keyword>
<dbReference type="InterPro" id="IPR008979">
    <property type="entry name" value="Galactose-bd-like_sf"/>
</dbReference>
<evidence type="ECO:0000259" key="6">
    <source>
        <dbReference type="SMART" id="SM00813"/>
    </source>
</evidence>
<dbReference type="FunFam" id="2.60.40.1180:FF:000011">
    <property type="entry name" value="Alpha-L-arabinofuranosidase 1"/>
    <property type="match status" value="1"/>
</dbReference>
<feature type="domain" description="Alpha-L-arabinofuranosidase C-terminal" evidence="6">
    <location>
        <begin position="815"/>
        <end position="1002"/>
    </location>
</feature>
<accession>A0A2G2VW44</accession>
<organism evidence="7 8">
    <name type="scientific">Capsicum baccatum</name>
    <name type="common">Peruvian pepper</name>
    <dbReference type="NCBI Taxonomy" id="33114"/>
    <lineage>
        <taxon>Eukaryota</taxon>
        <taxon>Viridiplantae</taxon>
        <taxon>Streptophyta</taxon>
        <taxon>Embryophyta</taxon>
        <taxon>Tracheophyta</taxon>
        <taxon>Spermatophyta</taxon>
        <taxon>Magnoliopsida</taxon>
        <taxon>eudicotyledons</taxon>
        <taxon>Gunneridae</taxon>
        <taxon>Pentapetalae</taxon>
        <taxon>asterids</taxon>
        <taxon>lamiids</taxon>
        <taxon>Solanales</taxon>
        <taxon>Solanaceae</taxon>
        <taxon>Solanoideae</taxon>
        <taxon>Capsiceae</taxon>
        <taxon>Capsicum</taxon>
    </lineage>
</organism>
<dbReference type="InterPro" id="IPR017853">
    <property type="entry name" value="GH"/>
</dbReference>
<dbReference type="SMART" id="SM00813">
    <property type="entry name" value="Alpha-L-AF_C"/>
    <property type="match status" value="1"/>
</dbReference>
<evidence type="ECO:0000256" key="5">
    <source>
        <dbReference type="ARBA" id="ARBA00022801"/>
    </source>
</evidence>
<keyword evidence="5" id="KW-0378">Hydrolase</keyword>
<dbReference type="GO" id="GO:0046373">
    <property type="term" value="P:L-arabinose metabolic process"/>
    <property type="evidence" value="ECO:0007669"/>
    <property type="project" value="InterPro"/>
</dbReference>
<dbReference type="Proteomes" id="UP000224567">
    <property type="component" value="Unassembled WGS sequence"/>
</dbReference>
<dbReference type="SUPFAM" id="SSF51445">
    <property type="entry name" value="(Trans)glycosidases"/>
    <property type="match status" value="2"/>
</dbReference>
<dbReference type="Pfam" id="PF22848">
    <property type="entry name" value="ASD1_dom"/>
    <property type="match status" value="2"/>
</dbReference>
<reference evidence="8" key="2">
    <citation type="journal article" date="2017" name="J. Anim. Genet.">
        <title>Multiple reference genome sequences of hot pepper reveal the massive evolution of plant disease resistance genes by retroduplication.</title>
        <authorList>
            <person name="Kim S."/>
            <person name="Park J."/>
            <person name="Yeom S.-I."/>
            <person name="Kim Y.-M."/>
            <person name="Seo E."/>
            <person name="Kim K.-T."/>
            <person name="Kim M.-S."/>
            <person name="Lee J.M."/>
            <person name="Cheong K."/>
            <person name="Shin H.-S."/>
            <person name="Kim S.-B."/>
            <person name="Han K."/>
            <person name="Lee J."/>
            <person name="Park M."/>
            <person name="Lee H.-A."/>
            <person name="Lee H.-Y."/>
            <person name="Lee Y."/>
            <person name="Oh S."/>
            <person name="Lee J.H."/>
            <person name="Choi E."/>
            <person name="Choi E."/>
            <person name="Lee S.E."/>
            <person name="Jeon J."/>
            <person name="Kim H."/>
            <person name="Choi G."/>
            <person name="Song H."/>
            <person name="Lee J."/>
            <person name="Lee S.-C."/>
            <person name="Kwon J.-K."/>
            <person name="Lee H.-Y."/>
            <person name="Koo N."/>
            <person name="Hong Y."/>
            <person name="Kim R.W."/>
            <person name="Kang W.-H."/>
            <person name="Huh J.H."/>
            <person name="Kang B.-C."/>
            <person name="Yang T.-J."/>
            <person name="Lee Y.-H."/>
            <person name="Bennetzen J.L."/>
            <person name="Choi D."/>
        </authorList>
    </citation>
    <scope>NUCLEOTIDE SEQUENCE [LARGE SCALE GENOMIC DNA]</scope>
    <source>
        <strain evidence="8">cv. PBC81</strain>
    </source>
</reference>
<dbReference type="SUPFAM" id="SSF49785">
    <property type="entry name" value="Galactose-binding domain-like"/>
    <property type="match status" value="1"/>
</dbReference>
<comment type="catalytic activity">
    <reaction evidence="1">
        <text>Hydrolysis of terminal non-reducing alpha-L-arabinofuranoside residues in alpha-L-arabinosides.</text>
        <dbReference type="EC" id="3.2.1.55"/>
    </reaction>
</comment>
<dbReference type="FunFam" id="3.20.20.80:FF:000025">
    <property type="entry name" value="Alpha-L-arabinofuranosidase 1"/>
    <property type="match status" value="1"/>
</dbReference>
<comment type="similarity">
    <text evidence="2">Belongs to the glycosyl hydrolase 51 family.</text>
</comment>
<evidence type="ECO:0000313" key="7">
    <source>
        <dbReference type="EMBL" id="PHT37181.1"/>
    </source>
</evidence>
<protein>
    <recommendedName>
        <fullName evidence="3">non-reducing end alpha-L-arabinofuranosidase</fullName>
        <ecNumber evidence="3">3.2.1.55</ecNumber>
    </recommendedName>
</protein>
<dbReference type="Pfam" id="PF06964">
    <property type="entry name" value="Alpha-L-AF_C"/>
    <property type="match status" value="1"/>
</dbReference>
<dbReference type="Gene3D" id="3.20.20.80">
    <property type="entry name" value="Glycosidases"/>
    <property type="match status" value="3"/>
</dbReference>
<gene>
    <name evidence="7" type="ORF">CQW23_24881</name>
</gene>
<sequence>MPDTLFGIFIEEMNHAGSGGLWAELVSNRGANICPDGGVGVYNPGLCIIRLAVLCLYTHEFVVCFVACCPYFYAFLQNVEQGKSYKRVFYLRSDEPVNLSVALTGSNGLKKLATTTVLVANASNWTKVMVMLEAEGTDPKSRLELKSTTKGVMWFDQVSLMPLDTCNGNGFWKDLFGMLQDLKPAFLRFPGGCYVEGVKLKNAFRWKETVRPWEERPGHFNDRWSYWTDDGLGHFEFLQLAVDLGALPVWVFNSGNYLKFYSAIKQAYPDIKIISNCDGSSKPLDHPADLYDFHLYTFASEILSHFDDAPRSGPKAFISEYATKGDAGNGNLLAALAEAGFLIGVERTGTLTRCEKDMDSSRSLCCIVVLILFGISIQYQSSASEIDENQTGLLLVNVSEGSAKEIPDTLFGIFFEEINHAGAGGLWAELVSNRDFEFGDSSVPSPWAIIGNNSSVIVSTDLSSCFDRNKVALRVEVLCDNTGANVCPDGGIGVYNPGFWGMNIEQGKSYQLVFYLRSDEPVNLSVALTGSNGLTNLATTPVLVANASNWTKVMVTLEAEGTDPNSRLELRSTTKAVIWFDQVSLMPLDTYNGHGFRKDLFEMLQDLKPAFLRFPGGCFVEGAKLSNAFWWKETIGPWEERPGHFGDVWGYWTDDGLGHFEFLQLAEDLGALPVWVFNSGISHKEQVNTSNISPFVQDVLEGLEFARGASNSTWGSVRAEMGHPESFDLRYVAVGNEDCEKKFPQYKGNYLKFHSAIKEAYPDIKIISNCDGSSKLLDHPADLYDFHIYASANDVFSNASRFIGAPRSGPKAFISEYATKDDAGNGNLLAALAEAGFLIGVEKNSDVIEMASYAPLFVNNNNRRWTPDAIVFTSSQVYGTPSYWMQHFFKESNGATLIDSTLQDNNLSNSLIASSIKWRNETDDNDYIRIKVVNFGNNTVTLNISISGLENSLQPSGATKTILTSSNVMDENAFTCPKKIIPVETMLDKVGENMDVVLLPYSITSIDLLTKSISI</sequence>
<dbReference type="EMBL" id="MLFT02000010">
    <property type="protein sequence ID" value="PHT37181.1"/>
    <property type="molecule type" value="Genomic_DNA"/>
</dbReference>
<dbReference type="STRING" id="33114.A0A2G2VW44"/>
<evidence type="ECO:0000313" key="8">
    <source>
        <dbReference type="Proteomes" id="UP000224567"/>
    </source>
</evidence>
<evidence type="ECO:0000256" key="4">
    <source>
        <dbReference type="ARBA" id="ARBA00022729"/>
    </source>
</evidence>
<evidence type="ECO:0000256" key="3">
    <source>
        <dbReference type="ARBA" id="ARBA00012670"/>
    </source>
</evidence>
<dbReference type="PANTHER" id="PTHR31776">
    <property type="entry name" value="ALPHA-L-ARABINOFURANOSIDASE 1"/>
    <property type="match status" value="1"/>
</dbReference>
<dbReference type="InterPro" id="IPR051563">
    <property type="entry name" value="Glycosyl_Hydrolase_51"/>
</dbReference>
<dbReference type="AlphaFoldDB" id="A0A2G2VW44"/>
<name>A0A2G2VW44_CAPBA</name>
<dbReference type="Gene3D" id="2.60.40.1180">
    <property type="entry name" value="Golgi alpha-mannosidase II"/>
    <property type="match status" value="1"/>
</dbReference>
<dbReference type="InterPro" id="IPR013780">
    <property type="entry name" value="Glyco_hydro_b"/>
</dbReference>
<dbReference type="Gene3D" id="2.60.120.260">
    <property type="entry name" value="Galactose-binding domain-like"/>
    <property type="match status" value="2"/>
</dbReference>
<proteinExistence type="inferred from homology"/>
<reference evidence="7 8" key="1">
    <citation type="journal article" date="2017" name="Genome Biol.">
        <title>New reference genome sequences of hot pepper reveal the massive evolution of plant disease-resistance genes by retroduplication.</title>
        <authorList>
            <person name="Kim S."/>
            <person name="Park J."/>
            <person name="Yeom S.I."/>
            <person name="Kim Y.M."/>
            <person name="Seo E."/>
            <person name="Kim K.T."/>
            <person name="Kim M.S."/>
            <person name="Lee J.M."/>
            <person name="Cheong K."/>
            <person name="Shin H.S."/>
            <person name="Kim S.B."/>
            <person name="Han K."/>
            <person name="Lee J."/>
            <person name="Park M."/>
            <person name="Lee H.A."/>
            <person name="Lee H.Y."/>
            <person name="Lee Y."/>
            <person name="Oh S."/>
            <person name="Lee J.H."/>
            <person name="Choi E."/>
            <person name="Choi E."/>
            <person name="Lee S.E."/>
            <person name="Jeon J."/>
            <person name="Kim H."/>
            <person name="Choi G."/>
            <person name="Song H."/>
            <person name="Lee J."/>
            <person name="Lee S.C."/>
            <person name="Kwon J.K."/>
            <person name="Lee H.Y."/>
            <person name="Koo N."/>
            <person name="Hong Y."/>
            <person name="Kim R.W."/>
            <person name="Kang W.H."/>
            <person name="Huh J.H."/>
            <person name="Kang B.C."/>
            <person name="Yang T.J."/>
            <person name="Lee Y.H."/>
            <person name="Bennetzen J.L."/>
            <person name="Choi D."/>
        </authorList>
    </citation>
    <scope>NUCLEOTIDE SEQUENCE [LARGE SCALE GENOMIC DNA]</scope>
    <source>
        <strain evidence="8">cv. PBC81</strain>
    </source>
</reference>
<comment type="caution">
    <text evidence="7">The sequence shown here is derived from an EMBL/GenBank/DDBJ whole genome shotgun (WGS) entry which is preliminary data.</text>
</comment>